<dbReference type="Gene3D" id="3.80.10.10">
    <property type="entry name" value="Ribonuclease Inhibitor"/>
    <property type="match status" value="3"/>
</dbReference>
<name>D6WAP9_TRICA</name>
<dbReference type="Pfam" id="PF13855">
    <property type="entry name" value="LRR_8"/>
    <property type="match status" value="1"/>
</dbReference>
<dbReference type="InterPro" id="IPR032675">
    <property type="entry name" value="LRR_dom_sf"/>
</dbReference>
<dbReference type="OMA" id="TIEPNRQ"/>
<dbReference type="KEGG" id="tca:664033"/>
<dbReference type="SUPFAM" id="SSF52058">
    <property type="entry name" value="L domain-like"/>
    <property type="match status" value="1"/>
</dbReference>
<evidence type="ECO:0000256" key="3">
    <source>
        <dbReference type="ARBA" id="ARBA00022737"/>
    </source>
</evidence>
<dbReference type="GO" id="GO:0071944">
    <property type="term" value="C:cell periphery"/>
    <property type="evidence" value="ECO:0007669"/>
    <property type="project" value="UniProtKB-ARBA"/>
</dbReference>
<keyword evidence="5" id="KW-0812">Transmembrane</keyword>
<dbReference type="InterPro" id="IPR001611">
    <property type="entry name" value="Leu-rich_rpt"/>
</dbReference>
<keyword evidence="5" id="KW-1133">Transmembrane helix</keyword>
<keyword evidence="2 6" id="KW-0732">Signal</keyword>
<evidence type="ECO:0000256" key="6">
    <source>
        <dbReference type="SAM" id="SignalP"/>
    </source>
</evidence>
<reference evidence="8 9" key="2">
    <citation type="journal article" date="2010" name="Nucleic Acids Res.">
        <title>BeetleBase in 2010: revisions to provide comprehensive genomic information for Tribolium castaneum.</title>
        <authorList>
            <person name="Kim H.S."/>
            <person name="Murphy T."/>
            <person name="Xia J."/>
            <person name="Caragea D."/>
            <person name="Park Y."/>
            <person name="Beeman R.W."/>
            <person name="Lorenzen M.D."/>
            <person name="Butcher S."/>
            <person name="Manak J.R."/>
            <person name="Brown S.J."/>
        </authorList>
    </citation>
    <scope>GENOME REANNOTATION</scope>
    <source>
        <strain evidence="8 9">Georgia GA2</strain>
    </source>
</reference>
<dbReference type="SMART" id="SM00082">
    <property type="entry name" value="LRRCT"/>
    <property type="match status" value="1"/>
</dbReference>
<dbReference type="Proteomes" id="UP000007266">
    <property type="component" value="Linkage group 2"/>
</dbReference>
<evidence type="ECO:0000256" key="5">
    <source>
        <dbReference type="SAM" id="Phobius"/>
    </source>
</evidence>
<evidence type="ECO:0000259" key="7">
    <source>
        <dbReference type="SMART" id="SM00082"/>
    </source>
</evidence>
<gene>
    <name evidence="8" type="primary">AUGUSTUS-3.0.2_00360</name>
    <name evidence="8" type="ORF">TcasGA2_TC000360</name>
</gene>
<dbReference type="EMBL" id="KQ971312">
    <property type="protein sequence ID" value="EEZ97968.1"/>
    <property type="molecule type" value="Genomic_DNA"/>
</dbReference>
<dbReference type="AlphaFoldDB" id="D6WAP9"/>
<feature type="domain" description="LRRCT" evidence="7">
    <location>
        <begin position="354"/>
        <end position="402"/>
    </location>
</feature>
<dbReference type="PROSITE" id="PS51450">
    <property type="entry name" value="LRR"/>
    <property type="match status" value="1"/>
</dbReference>
<organism evidence="8 9">
    <name type="scientific">Tribolium castaneum</name>
    <name type="common">Red flour beetle</name>
    <dbReference type="NCBI Taxonomy" id="7070"/>
    <lineage>
        <taxon>Eukaryota</taxon>
        <taxon>Metazoa</taxon>
        <taxon>Ecdysozoa</taxon>
        <taxon>Arthropoda</taxon>
        <taxon>Hexapoda</taxon>
        <taxon>Insecta</taxon>
        <taxon>Pterygota</taxon>
        <taxon>Neoptera</taxon>
        <taxon>Endopterygota</taxon>
        <taxon>Coleoptera</taxon>
        <taxon>Polyphaga</taxon>
        <taxon>Cucujiformia</taxon>
        <taxon>Tenebrionidae</taxon>
        <taxon>Tenebrionidae incertae sedis</taxon>
        <taxon>Tribolium</taxon>
    </lineage>
</organism>
<dbReference type="STRING" id="7070.D6WAP9"/>
<evidence type="ECO:0000313" key="8">
    <source>
        <dbReference type="EMBL" id="EEZ97968.1"/>
    </source>
</evidence>
<keyword evidence="9" id="KW-1185">Reference proteome</keyword>
<dbReference type="PANTHER" id="PTHR24373:SF370">
    <property type="entry name" value="FISH-LIPS, ISOFORM E"/>
    <property type="match status" value="1"/>
</dbReference>
<evidence type="ECO:0000256" key="2">
    <source>
        <dbReference type="ARBA" id="ARBA00022729"/>
    </source>
</evidence>
<keyword evidence="5" id="KW-0472">Membrane</keyword>
<dbReference type="InterPro" id="IPR003591">
    <property type="entry name" value="Leu-rich_rpt_typical-subtyp"/>
</dbReference>
<sequence>MFKFSFLLVFSLLFYHNEALNQLCSVRKAEKNCICKRITDSEDLIATEADCVRTNFDYFPTSEQLPKDLNLLDLSHNSLTKLDATETRFSSVTLETLKLSYNAISFISYGFFAEIPNLRILVLSHNNIESLDSDEIFQKNPKITHLDLSFNFIHVIQAATFSPLVELQVLDLSYNNHSLGESLSQVRTLTDSGLGINPNIVRLSLDNIGLKDVQNGFFSNHTYLTHLSLADNRFTQVPRVPYSVEYLDLSGTDISVLQAKELSYHTLRVLRLERMKMLETIHHYAFYNLEALEELSVKHCRNLREFNELVFGALQKNEETNLRKLSLAGNGLQSLNWTYKYLFRSLDFIDLTDNPWKCDCDILWLQEFENLYKSENVKCSSPLSLRSKQLFDVTDENVPTCYPQKYGKKSHRVLIAFLILLVLILAALVGYLFYYSPSWWSGNRSRGIGPQSPYSASRIGEELT</sequence>
<keyword evidence="1" id="KW-0433">Leucine-rich repeat</keyword>
<proteinExistence type="predicted"/>
<dbReference type="PANTHER" id="PTHR24373">
    <property type="entry name" value="SLIT RELATED LEUCINE-RICH REPEAT NEURONAL PROTEIN"/>
    <property type="match status" value="1"/>
</dbReference>
<feature type="signal peptide" evidence="6">
    <location>
        <begin position="1"/>
        <end position="19"/>
    </location>
</feature>
<dbReference type="SMART" id="SM00369">
    <property type="entry name" value="LRR_TYP"/>
    <property type="match status" value="5"/>
</dbReference>
<evidence type="ECO:0000313" key="9">
    <source>
        <dbReference type="Proteomes" id="UP000007266"/>
    </source>
</evidence>
<dbReference type="OrthoDB" id="1687175at2759"/>
<feature type="chain" id="PRO_5003089391" evidence="6">
    <location>
        <begin position="20"/>
        <end position="464"/>
    </location>
</feature>
<dbReference type="GO" id="GO:0038023">
    <property type="term" value="F:signaling receptor activity"/>
    <property type="evidence" value="ECO:0000318"/>
    <property type="project" value="GO_Central"/>
</dbReference>
<dbReference type="HOGENOM" id="CLU_046336_0_0_1"/>
<feature type="transmembrane region" description="Helical" evidence="5">
    <location>
        <begin position="413"/>
        <end position="434"/>
    </location>
</feature>
<accession>D6WAP9</accession>
<evidence type="ECO:0000256" key="1">
    <source>
        <dbReference type="ARBA" id="ARBA00022614"/>
    </source>
</evidence>
<protein>
    <submittedName>
        <fullName evidence="8">Chondroadherin-like Protein</fullName>
    </submittedName>
</protein>
<dbReference type="InterPro" id="IPR000483">
    <property type="entry name" value="Cys-rich_flank_reg_C"/>
</dbReference>
<reference evidence="8 9" key="1">
    <citation type="journal article" date="2008" name="Nature">
        <title>The genome of the model beetle and pest Tribolium castaneum.</title>
        <authorList>
            <consortium name="Tribolium Genome Sequencing Consortium"/>
            <person name="Richards S."/>
            <person name="Gibbs R.A."/>
            <person name="Weinstock G.M."/>
            <person name="Brown S.J."/>
            <person name="Denell R."/>
            <person name="Beeman R.W."/>
            <person name="Gibbs R."/>
            <person name="Beeman R.W."/>
            <person name="Brown S.J."/>
            <person name="Bucher G."/>
            <person name="Friedrich M."/>
            <person name="Grimmelikhuijzen C.J."/>
            <person name="Klingler M."/>
            <person name="Lorenzen M."/>
            <person name="Richards S."/>
            <person name="Roth S."/>
            <person name="Schroder R."/>
            <person name="Tautz D."/>
            <person name="Zdobnov E.M."/>
            <person name="Muzny D."/>
            <person name="Gibbs R.A."/>
            <person name="Weinstock G.M."/>
            <person name="Attaway T."/>
            <person name="Bell S."/>
            <person name="Buhay C.J."/>
            <person name="Chandrabose M.N."/>
            <person name="Chavez D."/>
            <person name="Clerk-Blankenburg K.P."/>
            <person name="Cree A."/>
            <person name="Dao M."/>
            <person name="Davis C."/>
            <person name="Chacko J."/>
            <person name="Dinh H."/>
            <person name="Dugan-Rocha S."/>
            <person name="Fowler G."/>
            <person name="Garner T.T."/>
            <person name="Garnes J."/>
            <person name="Gnirke A."/>
            <person name="Hawes A."/>
            <person name="Hernandez J."/>
            <person name="Hines S."/>
            <person name="Holder M."/>
            <person name="Hume J."/>
            <person name="Jhangiani S.N."/>
            <person name="Joshi V."/>
            <person name="Khan Z.M."/>
            <person name="Jackson L."/>
            <person name="Kovar C."/>
            <person name="Kowis A."/>
            <person name="Lee S."/>
            <person name="Lewis L.R."/>
            <person name="Margolis J."/>
            <person name="Morgan M."/>
            <person name="Nazareth L.V."/>
            <person name="Nguyen N."/>
            <person name="Okwuonu G."/>
            <person name="Parker D."/>
            <person name="Richards S."/>
            <person name="Ruiz S.J."/>
            <person name="Santibanez J."/>
            <person name="Savard J."/>
            <person name="Scherer S.E."/>
            <person name="Schneider B."/>
            <person name="Sodergren E."/>
            <person name="Tautz D."/>
            <person name="Vattahil S."/>
            <person name="Villasana D."/>
            <person name="White C.S."/>
            <person name="Wright R."/>
            <person name="Park Y."/>
            <person name="Beeman R.W."/>
            <person name="Lord J."/>
            <person name="Oppert B."/>
            <person name="Lorenzen M."/>
            <person name="Brown S."/>
            <person name="Wang L."/>
            <person name="Savard J."/>
            <person name="Tautz D."/>
            <person name="Richards S."/>
            <person name="Weinstock G."/>
            <person name="Gibbs R.A."/>
            <person name="Liu Y."/>
            <person name="Worley K."/>
            <person name="Weinstock G."/>
            <person name="Elsik C.G."/>
            <person name="Reese J.T."/>
            <person name="Elhaik E."/>
            <person name="Landan G."/>
            <person name="Graur D."/>
            <person name="Arensburger P."/>
            <person name="Atkinson P."/>
            <person name="Beeman R.W."/>
            <person name="Beidler J."/>
            <person name="Brown S.J."/>
            <person name="Demuth J.P."/>
            <person name="Drury D.W."/>
            <person name="Du Y.Z."/>
            <person name="Fujiwara H."/>
            <person name="Lorenzen M."/>
            <person name="Maselli V."/>
            <person name="Osanai M."/>
            <person name="Park Y."/>
            <person name="Robertson H.M."/>
            <person name="Tu Z."/>
            <person name="Wang J.J."/>
            <person name="Wang S."/>
            <person name="Richards S."/>
            <person name="Song H."/>
            <person name="Zhang L."/>
            <person name="Sodergren E."/>
            <person name="Werner D."/>
            <person name="Stanke M."/>
            <person name="Morgenstern B."/>
            <person name="Solovyev V."/>
            <person name="Kosarev P."/>
            <person name="Brown G."/>
            <person name="Chen H.C."/>
            <person name="Ermolaeva O."/>
            <person name="Hlavina W."/>
            <person name="Kapustin Y."/>
            <person name="Kiryutin B."/>
            <person name="Kitts P."/>
            <person name="Maglott D."/>
            <person name="Pruitt K."/>
            <person name="Sapojnikov V."/>
            <person name="Souvorov A."/>
            <person name="Mackey A.J."/>
            <person name="Waterhouse R.M."/>
            <person name="Wyder S."/>
            <person name="Zdobnov E.M."/>
            <person name="Zdobnov E.M."/>
            <person name="Wyder S."/>
            <person name="Kriventseva E.V."/>
            <person name="Kadowaki T."/>
            <person name="Bork P."/>
            <person name="Aranda M."/>
            <person name="Bao R."/>
            <person name="Beermann A."/>
            <person name="Berns N."/>
            <person name="Bolognesi R."/>
            <person name="Bonneton F."/>
            <person name="Bopp D."/>
            <person name="Brown S.J."/>
            <person name="Bucher G."/>
            <person name="Butts T."/>
            <person name="Chaumot A."/>
            <person name="Denell R.E."/>
            <person name="Ferrier D.E."/>
            <person name="Friedrich M."/>
            <person name="Gordon C.M."/>
            <person name="Jindra M."/>
            <person name="Klingler M."/>
            <person name="Lan Q."/>
            <person name="Lattorff H.M."/>
            <person name="Laudet V."/>
            <person name="von Levetsow C."/>
            <person name="Liu Z."/>
            <person name="Lutz R."/>
            <person name="Lynch J.A."/>
            <person name="da Fonseca R.N."/>
            <person name="Posnien N."/>
            <person name="Reuter R."/>
            <person name="Roth S."/>
            <person name="Savard J."/>
            <person name="Schinko J.B."/>
            <person name="Schmitt C."/>
            <person name="Schoppmeier M."/>
            <person name="Schroder R."/>
            <person name="Shippy T.D."/>
            <person name="Simonnet F."/>
            <person name="Marques-Souza H."/>
            <person name="Tautz D."/>
            <person name="Tomoyasu Y."/>
            <person name="Trauner J."/>
            <person name="Van der Zee M."/>
            <person name="Vervoort M."/>
            <person name="Wittkopp N."/>
            <person name="Wimmer E.A."/>
            <person name="Yang X."/>
            <person name="Jones A.K."/>
            <person name="Sattelle D.B."/>
            <person name="Ebert P.R."/>
            <person name="Nelson D."/>
            <person name="Scott J.G."/>
            <person name="Beeman R.W."/>
            <person name="Muthukrishnan S."/>
            <person name="Kramer K.J."/>
            <person name="Arakane Y."/>
            <person name="Beeman R.W."/>
            <person name="Zhu Q."/>
            <person name="Hogenkamp D."/>
            <person name="Dixit R."/>
            <person name="Oppert B."/>
            <person name="Jiang H."/>
            <person name="Zou Z."/>
            <person name="Marshall J."/>
            <person name="Elpidina E."/>
            <person name="Vinokurov K."/>
            <person name="Oppert C."/>
            <person name="Zou Z."/>
            <person name="Evans J."/>
            <person name="Lu Z."/>
            <person name="Zhao P."/>
            <person name="Sumathipala N."/>
            <person name="Altincicek B."/>
            <person name="Vilcinskas A."/>
            <person name="Williams M."/>
            <person name="Hultmark D."/>
            <person name="Hetru C."/>
            <person name="Jiang H."/>
            <person name="Grimmelikhuijzen C.J."/>
            <person name="Hauser F."/>
            <person name="Cazzamali G."/>
            <person name="Williamson M."/>
            <person name="Park Y."/>
            <person name="Li B."/>
            <person name="Tanaka Y."/>
            <person name="Predel R."/>
            <person name="Neupert S."/>
            <person name="Schachtner J."/>
            <person name="Verleyen P."/>
            <person name="Raible F."/>
            <person name="Bork P."/>
            <person name="Friedrich M."/>
            <person name="Walden K.K."/>
            <person name="Robertson H.M."/>
            <person name="Angeli S."/>
            <person name="Foret S."/>
            <person name="Bucher G."/>
            <person name="Schuetz S."/>
            <person name="Maleszka R."/>
            <person name="Wimmer E.A."/>
            <person name="Beeman R.W."/>
            <person name="Lorenzen M."/>
            <person name="Tomoyasu Y."/>
            <person name="Miller S.C."/>
            <person name="Grossmann D."/>
            <person name="Bucher G."/>
        </authorList>
    </citation>
    <scope>NUCLEOTIDE SEQUENCE [LARGE SCALE GENOMIC DNA]</scope>
    <source>
        <strain evidence="8 9">Georgia GA2</strain>
    </source>
</reference>
<evidence type="ECO:0000256" key="4">
    <source>
        <dbReference type="SAM" id="MobiDB-lite"/>
    </source>
</evidence>
<dbReference type="PhylomeDB" id="D6WAP9"/>
<dbReference type="InterPro" id="IPR050328">
    <property type="entry name" value="Dev_Immune_Receptor"/>
</dbReference>
<dbReference type="eggNOG" id="KOG0619">
    <property type="taxonomic scope" value="Eukaryota"/>
</dbReference>
<feature type="region of interest" description="Disordered" evidence="4">
    <location>
        <begin position="444"/>
        <end position="464"/>
    </location>
</feature>
<keyword evidence="3" id="KW-0677">Repeat</keyword>